<protein>
    <recommendedName>
        <fullName evidence="2">Glycosyltransferase 2-like domain-containing protein</fullName>
    </recommendedName>
</protein>
<name>A0AAD5UGE5_9FUNG</name>
<dbReference type="Pfam" id="PF13632">
    <property type="entry name" value="Glyco_trans_2_3"/>
    <property type="match status" value="1"/>
</dbReference>
<dbReference type="Proteomes" id="UP001210925">
    <property type="component" value="Unassembled WGS sequence"/>
</dbReference>
<evidence type="ECO:0000313" key="3">
    <source>
        <dbReference type="EMBL" id="KAJ3254682.1"/>
    </source>
</evidence>
<dbReference type="InterPro" id="IPR001173">
    <property type="entry name" value="Glyco_trans_2-like"/>
</dbReference>
<keyword evidence="1" id="KW-1133">Transmembrane helix</keyword>
<feature type="transmembrane region" description="Helical" evidence="1">
    <location>
        <begin position="32"/>
        <end position="50"/>
    </location>
</feature>
<keyword evidence="1" id="KW-0472">Membrane</keyword>
<comment type="caution">
    <text evidence="3">The sequence shown here is derived from an EMBL/GenBank/DDBJ whole genome shotgun (WGS) entry which is preliminary data.</text>
</comment>
<sequence length="659" mass="74496">MSKSSINLNLEHPKVVTSYLGKLPLQSIFQRVLGVGYVVFIPFCVFGPIYTPIAFTIYYLILNVFLILNNVRTVFGARSAFIGAKKHSQTNWAEKYCKTTGASFPDDTRHDLPFDAVRHVIIIPQYKEDMGTMYDTLDVLASHSMALSNYKICLAMEESEAEAPTKAQKLIQKYQDQFYDITFTLHPANRPGEIRGKSSNVAWAAREMIRQCGGPRIEEIITVMDADTCFAQDYFQALSYHYACGTPAERNLMMFCPTTVFDRNADKVPFVVRLADIIWSLGVMSNMYESSPIKIPCSAYSLPMTLAASVGSWDVGPQAMGEDFHMYLKCFFSTHGRLDVRTIYSPASQCNVQGTSWLGGVYDRYIQAKRHMWGCIDFGYVMRRTVFGILAPKYDAPNNIVQKVPTLSTTENDDVASLLSKIVPLYHRVLEAHVIMGQVFLMSIISPMVIPSGTYLPTATPFWNYFTTTGVHPYVAFAVFIADWVRFLMAFFLVFTVYYYESYYRWCGTDRWIHSLQEQLHPGTGFGVQPLGKRSKVMYNRSMVNILDWTAIPFAGIFFLALPQFHCQTLQLFTDSLDYVVAGKPIAPPEDKEEVETYPLVNSRSLASSIEDKSSRADSGFYEFDETHIPIDPNARFSPSMWKEAAAGSSTLNQAHNII</sequence>
<dbReference type="EMBL" id="JADGKB010000080">
    <property type="protein sequence ID" value="KAJ3254682.1"/>
    <property type="molecule type" value="Genomic_DNA"/>
</dbReference>
<dbReference type="AlphaFoldDB" id="A0AAD5UGE5"/>
<feature type="transmembrane region" description="Helical" evidence="1">
    <location>
        <begin position="543"/>
        <end position="562"/>
    </location>
</feature>
<evidence type="ECO:0000256" key="1">
    <source>
        <dbReference type="SAM" id="Phobius"/>
    </source>
</evidence>
<keyword evidence="1" id="KW-0812">Transmembrane</keyword>
<proteinExistence type="predicted"/>
<feature type="transmembrane region" description="Helical" evidence="1">
    <location>
        <begin position="434"/>
        <end position="454"/>
    </location>
</feature>
<feature type="domain" description="Glycosyltransferase 2-like" evidence="2">
    <location>
        <begin position="220"/>
        <end position="448"/>
    </location>
</feature>
<dbReference type="PANTHER" id="PTHR36851:SF1">
    <property type="entry name" value="GLYCO_TRANS_2-LIKE DOMAIN-CONTAINING PROTEIN"/>
    <property type="match status" value="1"/>
</dbReference>
<dbReference type="Gene3D" id="3.90.550.10">
    <property type="entry name" value="Spore Coat Polysaccharide Biosynthesis Protein SpsA, Chain A"/>
    <property type="match status" value="1"/>
</dbReference>
<feature type="transmembrane region" description="Helical" evidence="1">
    <location>
        <begin position="474"/>
        <end position="500"/>
    </location>
</feature>
<gene>
    <name evidence="3" type="ORF">HK103_007021</name>
</gene>
<accession>A0AAD5UGE5</accession>
<keyword evidence="4" id="KW-1185">Reference proteome</keyword>
<dbReference type="InterPro" id="IPR029044">
    <property type="entry name" value="Nucleotide-diphossugar_trans"/>
</dbReference>
<reference evidence="3" key="1">
    <citation type="submission" date="2020-05" db="EMBL/GenBank/DDBJ databases">
        <title>Phylogenomic resolution of chytrid fungi.</title>
        <authorList>
            <person name="Stajich J.E."/>
            <person name="Amses K."/>
            <person name="Simmons R."/>
            <person name="Seto K."/>
            <person name="Myers J."/>
            <person name="Bonds A."/>
            <person name="Quandt C.A."/>
            <person name="Barry K."/>
            <person name="Liu P."/>
            <person name="Grigoriev I."/>
            <person name="Longcore J.E."/>
            <person name="James T.Y."/>
        </authorList>
    </citation>
    <scope>NUCLEOTIDE SEQUENCE</scope>
    <source>
        <strain evidence="3">PLAUS21</strain>
    </source>
</reference>
<dbReference type="PANTHER" id="PTHR36851">
    <property type="entry name" value="UNNAMED PRODUCT"/>
    <property type="match status" value="1"/>
</dbReference>
<organism evidence="3 4">
    <name type="scientific">Boothiomyces macroporosus</name>
    <dbReference type="NCBI Taxonomy" id="261099"/>
    <lineage>
        <taxon>Eukaryota</taxon>
        <taxon>Fungi</taxon>
        <taxon>Fungi incertae sedis</taxon>
        <taxon>Chytridiomycota</taxon>
        <taxon>Chytridiomycota incertae sedis</taxon>
        <taxon>Chytridiomycetes</taxon>
        <taxon>Rhizophydiales</taxon>
        <taxon>Terramycetaceae</taxon>
        <taxon>Boothiomyces</taxon>
    </lineage>
</organism>
<evidence type="ECO:0000259" key="2">
    <source>
        <dbReference type="Pfam" id="PF13632"/>
    </source>
</evidence>
<dbReference type="SUPFAM" id="SSF53448">
    <property type="entry name" value="Nucleotide-diphospho-sugar transferases"/>
    <property type="match status" value="1"/>
</dbReference>
<feature type="transmembrane region" description="Helical" evidence="1">
    <location>
        <begin position="56"/>
        <end position="75"/>
    </location>
</feature>
<evidence type="ECO:0000313" key="4">
    <source>
        <dbReference type="Proteomes" id="UP001210925"/>
    </source>
</evidence>